<dbReference type="AlphaFoldDB" id="A0A3D9C0W3"/>
<name>A0A3D9C0W3_9FLAO</name>
<comment type="caution">
    <text evidence="2">The sequence shown here is derived from an EMBL/GenBank/DDBJ whole genome shotgun (WGS) entry which is preliminary data.</text>
</comment>
<dbReference type="GO" id="GO:0016747">
    <property type="term" value="F:acyltransferase activity, transferring groups other than amino-acyl groups"/>
    <property type="evidence" value="ECO:0007669"/>
    <property type="project" value="InterPro"/>
</dbReference>
<proteinExistence type="predicted"/>
<dbReference type="Proteomes" id="UP000256686">
    <property type="component" value="Unassembled WGS sequence"/>
</dbReference>
<dbReference type="InterPro" id="IPR000182">
    <property type="entry name" value="GNAT_dom"/>
</dbReference>
<dbReference type="InterPro" id="IPR016181">
    <property type="entry name" value="Acyl_CoA_acyltransferase"/>
</dbReference>
<feature type="domain" description="N-acetyltransferase" evidence="1">
    <location>
        <begin position="3"/>
        <end position="159"/>
    </location>
</feature>
<sequence length="244" mass="29123">MIINIEPNIQQLNEVKGWLKREFDISKEGFYCNWNTIEKSYQRQQLITCTTDDGIVGFISWAASNDNGYVEIDIFEIHPNFRKMWYGKKLYELAELYFKSKGFKAVILYCEPRESEAFWKKMNFIKFPSRGYSESDLYHYKPLIDVNKNVELVHENKLELWEMQSCEINNNKPKWSWIISRHTPPVLQPCHGDWYLRLTKDGVVVKENSVKNFDNNEEVLLDPFLYIDTSKYFIESNAEKKNRK</sequence>
<dbReference type="RefSeq" id="WP_115973578.1">
    <property type="nucleotide sequence ID" value="NZ_QNVT01000037.1"/>
</dbReference>
<dbReference type="SUPFAM" id="SSF55729">
    <property type="entry name" value="Acyl-CoA N-acyltransferases (Nat)"/>
    <property type="match status" value="1"/>
</dbReference>
<evidence type="ECO:0000313" key="3">
    <source>
        <dbReference type="Proteomes" id="UP000256686"/>
    </source>
</evidence>
<gene>
    <name evidence="2" type="ORF">DRF65_25780</name>
</gene>
<protein>
    <recommendedName>
        <fullName evidence="1">N-acetyltransferase domain-containing protein</fullName>
    </recommendedName>
</protein>
<organism evidence="2 3">
    <name type="scientific">Chryseobacterium pennae</name>
    <dbReference type="NCBI Taxonomy" id="2258962"/>
    <lineage>
        <taxon>Bacteria</taxon>
        <taxon>Pseudomonadati</taxon>
        <taxon>Bacteroidota</taxon>
        <taxon>Flavobacteriia</taxon>
        <taxon>Flavobacteriales</taxon>
        <taxon>Weeksellaceae</taxon>
        <taxon>Chryseobacterium group</taxon>
        <taxon>Chryseobacterium</taxon>
    </lineage>
</organism>
<dbReference type="PROSITE" id="PS51186">
    <property type="entry name" value="GNAT"/>
    <property type="match status" value="1"/>
</dbReference>
<dbReference type="CDD" id="cd04301">
    <property type="entry name" value="NAT_SF"/>
    <property type="match status" value="1"/>
</dbReference>
<dbReference type="Gene3D" id="3.40.630.30">
    <property type="match status" value="1"/>
</dbReference>
<accession>A0A3D9C0W3</accession>
<dbReference type="EMBL" id="QNVT01000037">
    <property type="protein sequence ID" value="REC59495.1"/>
    <property type="molecule type" value="Genomic_DNA"/>
</dbReference>
<keyword evidence="3" id="KW-1185">Reference proteome</keyword>
<evidence type="ECO:0000313" key="2">
    <source>
        <dbReference type="EMBL" id="REC59495.1"/>
    </source>
</evidence>
<dbReference type="Pfam" id="PF00583">
    <property type="entry name" value="Acetyltransf_1"/>
    <property type="match status" value="1"/>
</dbReference>
<reference evidence="3" key="1">
    <citation type="submission" date="2018-06" db="EMBL/GenBank/DDBJ databases">
        <authorList>
            <person name="Lum Nde A."/>
            <person name="Hugo C."/>
        </authorList>
    </citation>
    <scope>NUCLEOTIDE SEQUENCE [LARGE SCALE GENOMIC DNA]</scope>
    <source>
        <strain evidence="3">1_F178</strain>
    </source>
</reference>
<evidence type="ECO:0000259" key="1">
    <source>
        <dbReference type="PROSITE" id="PS51186"/>
    </source>
</evidence>